<evidence type="ECO:0000259" key="1">
    <source>
        <dbReference type="Pfam" id="PF07727"/>
    </source>
</evidence>
<dbReference type="CDD" id="cd09272">
    <property type="entry name" value="RNase_HI_RT_Ty1"/>
    <property type="match status" value="1"/>
</dbReference>
<sequence>MMQPPGFTCDNYPAHICKLRKAIYGLKQAPRAWYNALKGLLSSMGFIRHNHARLMFVLVYVDAIIVTDNNLITVKKVIASLASHFSVKDLGDLHYFLGVEVIQSFDEIILSQANYVNEIVSDELMSDCKSAKTPMSASELLKLNDGAQLTDATRYRRVLGRLQYLSFTRPDMAYAVNKLSQFMQLPSDLHWKAVKCVLRYSTSGYILFLGPNPISWSSKRQKTVARSSTEDEYRVVANALAELLWVRNLLLEMQLPVRDISTVYCDNIGVSYLSKNPVLHSRVKQVEVDFHFVRNHVEEKLVRVVHVHSADQLVDTLTKALAKPAFDRNMFKLGLVPHSLT</sequence>
<dbReference type="PANTHER" id="PTHR11439:SF524">
    <property type="entry name" value="RNA-DIRECTED DNA POLYMERASE, PROTEIN KINASE RLK-PELLE-DLSV FAMILY"/>
    <property type="match status" value="1"/>
</dbReference>
<dbReference type="PANTHER" id="PTHR11439">
    <property type="entry name" value="GAG-POL-RELATED RETROTRANSPOSON"/>
    <property type="match status" value="1"/>
</dbReference>
<name>A0A1S3XF25_TOBAC</name>
<organism evidence="2">
    <name type="scientific">Nicotiana tabacum</name>
    <name type="common">Common tobacco</name>
    <dbReference type="NCBI Taxonomy" id="4097"/>
    <lineage>
        <taxon>Eukaryota</taxon>
        <taxon>Viridiplantae</taxon>
        <taxon>Streptophyta</taxon>
        <taxon>Embryophyta</taxon>
        <taxon>Tracheophyta</taxon>
        <taxon>Spermatophyta</taxon>
        <taxon>Magnoliopsida</taxon>
        <taxon>eudicotyledons</taxon>
        <taxon>Gunneridae</taxon>
        <taxon>Pentapetalae</taxon>
        <taxon>asterids</taxon>
        <taxon>lamiids</taxon>
        <taxon>Solanales</taxon>
        <taxon>Solanaceae</taxon>
        <taxon>Nicotianoideae</taxon>
        <taxon>Nicotianeae</taxon>
        <taxon>Nicotiana</taxon>
    </lineage>
</organism>
<dbReference type="OrthoDB" id="1304329at2759"/>
<evidence type="ECO:0000313" key="2">
    <source>
        <dbReference type="RefSeq" id="XP_016438428.1"/>
    </source>
</evidence>
<gene>
    <name evidence="2" type="primary">LOC107764382</name>
</gene>
<dbReference type="SUPFAM" id="SSF56672">
    <property type="entry name" value="DNA/RNA polymerases"/>
    <property type="match status" value="1"/>
</dbReference>
<reference evidence="2" key="1">
    <citation type="submission" date="2025-08" db="UniProtKB">
        <authorList>
            <consortium name="RefSeq"/>
        </authorList>
    </citation>
    <scope>IDENTIFICATION</scope>
</reference>
<dbReference type="OMA" id="PAHICKL"/>
<dbReference type="InterPro" id="IPR013103">
    <property type="entry name" value="RVT_2"/>
</dbReference>
<dbReference type="PaxDb" id="4097-A0A1S3XF25"/>
<feature type="domain" description="Reverse transcriptase Ty1/copia-type" evidence="1">
    <location>
        <begin position="1"/>
        <end position="136"/>
    </location>
</feature>
<protein>
    <submittedName>
        <fullName evidence="2">Uncharacterized mitochondrial protein AtMg00810-like</fullName>
    </submittedName>
</protein>
<dbReference type="KEGG" id="nta:107764382"/>
<dbReference type="AlphaFoldDB" id="A0A1S3XF25"/>
<dbReference type="RefSeq" id="XP_016438428.1">
    <property type="nucleotide sequence ID" value="XM_016582942.1"/>
</dbReference>
<dbReference type="InterPro" id="IPR043502">
    <property type="entry name" value="DNA/RNA_pol_sf"/>
</dbReference>
<dbReference type="STRING" id="4097.A0A1S3XF25"/>
<dbReference type="Pfam" id="PF07727">
    <property type="entry name" value="RVT_2"/>
    <property type="match status" value="1"/>
</dbReference>
<proteinExistence type="predicted"/>
<accession>A0A1S3XF25</accession>